<organism evidence="2 3">
    <name type="scientific">Colletotrichum destructivum</name>
    <dbReference type="NCBI Taxonomy" id="34406"/>
    <lineage>
        <taxon>Eukaryota</taxon>
        <taxon>Fungi</taxon>
        <taxon>Dikarya</taxon>
        <taxon>Ascomycota</taxon>
        <taxon>Pezizomycotina</taxon>
        <taxon>Sordariomycetes</taxon>
        <taxon>Hypocreomycetidae</taxon>
        <taxon>Glomerellales</taxon>
        <taxon>Glomerellaceae</taxon>
        <taxon>Colletotrichum</taxon>
        <taxon>Colletotrichum destructivum species complex</taxon>
    </lineage>
</organism>
<dbReference type="KEGG" id="cdet:87944727"/>
<dbReference type="EMBL" id="CP137309">
    <property type="protein sequence ID" value="WQF83210.1"/>
    <property type="molecule type" value="Genomic_DNA"/>
</dbReference>
<feature type="region of interest" description="Disordered" evidence="1">
    <location>
        <begin position="55"/>
        <end position="82"/>
    </location>
</feature>
<dbReference type="GeneID" id="87944727"/>
<accession>A0AAX4IIR2</accession>
<evidence type="ECO:0000313" key="3">
    <source>
        <dbReference type="Proteomes" id="UP001322277"/>
    </source>
</evidence>
<keyword evidence="3" id="KW-1185">Reference proteome</keyword>
<reference evidence="3" key="1">
    <citation type="journal article" date="2023" name="bioRxiv">
        <title>Complete genome of the Medicago anthracnose fungus, Colletotrichum destructivum, reveals a mini-chromosome-like region within a core chromosome.</title>
        <authorList>
            <person name="Lapalu N."/>
            <person name="Simon A."/>
            <person name="Lu A."/>
            <person name="Plaumann P.-L."/>
            <person name="Amselem J."/>
            <person name="Pigne S."/>
            <person name="Auger A."/>
            <person name="Koch C."/>
            <person name="Dallery J.-F."/>
            <person name="O'Connell R.J."/>
        </authorList>
    </citation>
    <scope>NUCLEOTIDE SEQUENCE [LARGE SCALE GENOMIC DNA]</scope>
    <source>
        <strain evidence="3">CBS 520.97</strain>
    </source>
</reference>
<gene>
    <name evidence="2" type="ORF">CDEST_08224</name>
</gene>
<proteinExistence type="predicted"/>
<dbReference type="Proteomes" id="UP001322277">
    <property type="component" value="Chromosome 5"/>
</dbReference>
<evidence type="ECO:0008006" key="4">
    <source>
        <dbReference type="Google" id="ProtNLM"/>
    </source>
</evidence>
<dbReference type="RefSeq" id="XP_062780434.1">
    <property type="nucleotide sequence ID" value="XM_062924383.1"/>
</dbReference>
<dbReference type="AlphaFoldDB" id="A0AAX4IIR2"/>
<evidence type="ECO:0000313" key="2">
    <source>
        <dbReference type="EMBL" id="WQF83210.1"/>
    </source>
</evidence>
<protein>
    <recommendedName>
        <fullName evidence="4">Secreted protein</fullName>
    </recommendedName>
</protein>
<evidence type="ECO:0000256" key="1">
    <source>
        <dbReference type="SAM" id="MobiDB-lite"/>
    </source>
</evidence>
<name>A0AAX4IIR2_9PEZI</name>
<sequence>MPCRQRSACVRNRLPVVVSLLAAYGYLVPTTISLYPATYLDLICVSPRTCPIRQENRRRERGVPGNRQTPALHNWPARPPVS</sequence>